<dbReference type="GO" id="GO:0006606">
    <property type="term" value="P:protein import into nucleus"/>
    <property type="evidence" value="ECO:0007669"/>
    <property type="project" value="InterPro"/>
</dbReference>
<dbReference type="InterPro" id="IPR020568">
    <property type="entry name" value="Ribosomal_Su5_D2-typ_SF"/>
</dbReference>
<dbReference type="InterPro" id="IPR057672">
    <property type="entry name" value="TPR_IPO4/5"/>
</dbReference>
<dbReference type="SUPFAM" id="SSF48371">
    <property type="entry name" value="ARM repeat"/>
    <property type="match status" value="2"/>
</dbReference>
<comment type="catalytic activity">
    <reaction evidence="17">
        <text>L-homoserine + ATP = O-phospho-L-homoserine + ADP + H(+)</text>
        <dbReference type="Rhea" id="RHEA:13985"/>
        <dbReference type="ChEBI" id="CHEBI:15378"/>
        <dbReference type="ChEBI" id="CHEBI:30616"/>
        <dbReference type="ChEBI" id="CHEBI:57476"/>
        <dbReference type="ChEBI" id="CHEBI:57590"/>
        <dbReference type="ChEBI" id="CHEBI:456216"/>
        <dbReference type="EC" id="2.7.1.39"/>
    </reaction>
    <physiologicalReaction direction="left-to-right" evidence="17">
        <dbReference type="Rhea" id="RHEA:13986"/>
    </physiologicalReaction>
</comment>
<name>A0A5N5QRK7_9AGAM</name>
<evidence type="ECO:0000256" key="15">
    <source>
        <dbReference type="ARBA" id="ARBA00022927"/>
    </source>
</evidence>
<dbReference type="PANTHER" id="PTHR10527">
    <property type="entry name" value="IMPORTIN BETA"/>
    <property type="match status" value="1"/>
</dbReference>
<dbReference type="PROSITE" id="PS50077">
    <property type="entry name" value="HEAT_REPEAT"/>
    <property type="match status" value="1"/>
</dbReference>
<dbReference type="PROSITE" id="PS50166">
    <property type="entry name" value="IMPORTIN_B_NT"/>
    <property type="match status" value="1"/>
</dbReference>
<organism evidence="20 21">
    <name type="scientific">Ceratobasidium theobromae</name>
    <dbReference type="NCBI Taxonomy" id="1582974"/>
    <lineage>
        <taxon>Eukaryota</taxon>
        <taxon>Fungi</taxon>
        <taxon>Dikarya</taxon>
        <taxon>Basidiomycota</taxon>
        <taxon>Agaricomycotina</taxon>
        <taxon>Agaricomycetes</taxon>
        <taxon>Cantharellales</taxon>
        <taxon>Ceratobasidiaceae</taxon>
        <taxon>Ceratobasidium</taxon>
    </lineage>
</organism>
<evidence type="ECO:0000256" key="18">
    <source>
        <dbReference type="PROSITE-ProRule" id="PRU00103"/>
    </source>
</evidence>
<keyword evidence="9" id="KW-0808">Transferase</keyword>
<evidence type="ECO:0000256" key="17">
    <source>
        <dbReference type="ARBA" id="ARBA00049913"/>
    </source>
</evidence>
<dbReference type="EC" id="2.7.1.39" evidence="5"/>
<evidence type="ECO:0000313" key="20">
    <source>
        <dbReference type="EMBL" id="KAB5594402.1"/>
    </source>
</evidence>
<dbReference type="Gene3D" id="3.30.70.890">
    <property type="entry name" value="GHMP kinase, C-terminal domain"/>
    <property type="match status" value="1"/>
</dbReference>
<evidence type="ECO:0000256" key="7">
    <source>
        <dbReference type="ARBA" id="ARBA00022448"/>
    </source>
</evidence>
<dbReference type="GO" id="GO:0005737">
    <property type="term" value="C:cytoplasm"/>
    <property type="evidence" value="ECO:0007669"/>
    <property type="project" value="UniProtKB-SubCell"/>
</dbReference>
<dbReference type="Gene3D" id="3.30.230.10">
    <property type="match status" value="1"/>
</dbReference>
<proteinExistence type="inferred from homology"/>
<evidence type="ECO:0000256" key="5">
    <source>
        <dbReference type="ARBA" id="ARBA00012078"/>
    </source>
</evidence>
<sequence>MRTRKFTIRVPATSANIGPGFDVVGLSLSLYLTLTVIHAPFTAVPPLSPPDAPKITYSGEGADQVPLDAYKNLTTRVALYVLRCNGRSYFPPSLTIHAHNEIPFGRGLGSSGAAVIAGVLLGNALGSLNLPQERLLDYALMVERHPDNVAAALFGGFIGTYLRELDAAATEAVSVPLAEVLPEYPPESGPEWGKDPPSPPLGIGSFVRFSWAPEIKALAIIPDFEVSTAKARGVLPTEYSRKDLVFNLQRLAVLTTALGQSPPEPELIYEAMKDRVHQPYRKGLIPGLPRILASVTPSTHPGLLGICLSGAGPTILALATGGYAEIASEAAKLFKEEDITPNYIKGLHDLLTQTVAPDTNIIKSATSALAKNYWTSPDCIPALFEIINSSPDQNIRQLAAVELRKRVNQHQGQLWVQVPQNIRVAIKARVTEAILAEPASIVRHTIARVISAIAQWELQGGSKQVTWPELIPWVESSCVAHVAAHREVGVYVLFTILDSLMDEVTERLTTFFTLFDNLIRDPESPEVRVTSVRCLGQIAQYIDSHQKDEIKQFQALIPGMINVLADCLERGNEEGARHLFDVFETLLILETPLLSKHMPQLVEFCLRCGGNRDYDTSLRIMSLNSLTWTVKYKKTRIQSLNLAKPILEGLMPIGTEEDSEDTDDECPSRTAFRVIDELATSLPPTQVFPTLHSIVTQYMASSDPGQRKAALTAFAVTLEGCSEFIRPHMRQLWPLIDAGFADPHPVVRKAALSALGCTCEWLEEEVVDRHATILPVLLDMINNTDTQGAACTALDDFLEILGDTIAQYLPQLMERLSGLLDTAPNNVKGIVTGAIGSAAHAAKLGFLPYFQPTMQRLQPFLVLRGEVSEQELRGIAMDTVGTLADAVGRENFRPYFKPVMDNAFEGMSLDSARLRECSFLIFGVMSRVFEEEFAPYLDRVVPALIASCKQEEGGEDTAFTKELEELKKAVGDGKSSEPVKATDAESIDIEDVDEEKELAVNSAIAVEKEIAADTIGTVFMYTRSHFLTYVEPCVHELVELLSHYYEGIRKSAITSLFAIIQTFYDLSSPTEWIPGKQVQIPLHQNVKDLIAHVMPEIFVMWETEDDKNVVANICQGLSETLAKVGPGLAEPNLDTMVGFVTEILEGKALCQQDPDQDDEEAGETEDQAEYDQVLISAASDLVAALASILGPDFSILFGTLFPLLSKYYSKNRSLSERTSTIGCMGEIISGMKAGVTPFTQEVFTLISQGFSDEDPEVRSNAAFAMGVLIENSEIDMSGQYLAILTALRPYFVVVEGAPHAQFNAKDNATGCVARMLLKNAGSIPLDQVVPVFVGALPLKHDFLENRPVFRAIFHLFNINPDILAPHIDHLLAVFAFVLDPESIEMIGEETRAELIRVVKLLGGSVPDKVKAVGLGTYL</sequence>
<keyword evidence="7" id="KW-0813">Transport</keyword>
<dbReference type="OrthoDB" id="7862313at2759"/>
<comment type="caution">
    <text evidence="20">The sequence shown here is derived from an EMBL/GenBank/DDBJ whole genome shotgun (WGS) entry which is preliminary data.</text>
</comment>
<accession>A0A5N5QRK7</accession>
<dbReference type="SUPFAM" id="SSF54211">
    <property type="entry name" value="Ribosomal protein S5 domain 2-like"/>
    <property type="match status" value="1"/>
</dbReference>
<dbReference type="Pfam" id="PF03810">
    <property type="entry name" value="IBN_N"/>
    <property type="match status" value="1"/>
</dbReference>
<dbReference type="InterPro" id="IPR006203">
    <property type="entry name" value="GHMP_knse_ATP-bd_CS"/>
</dbReference>
<evidence type="ECO:0000256" key="8">
    <source>
        <dbReference type="ARBA" id="ARBA00022490"/>
    </source>
</evidence>
<dbReference type="PROSITE" id="PS00627">
    <property type="entry name" value="GHMP_KINASES_ATP"/>
    <property type="match status" value="1"/>
</dbReference>
<dbReference type="InterPro" id="IPR021133">
    <property type="entry name" value="HEAT_type_2"/>
</dbReference>
<dbReference type="InterPro" id="IPR036554">
    <property type="entry name" value="GHMP_kinase_C_sf"/>
</dbReference>
<keyword evidence="21" id="KW-1185">Reference proteome</keyword>
<dbReference type="HAMAP" id="MF_00384">
    <property type="entry name" value="Homoser_kinase"/>
    <property type="match status" value="1"/>
</dbReference>
<dbReference type="InterPro" id="IPR006204">
    <property type="entry name" value="GHMP_kinase_N_dom"/>
</dbReference>
<dbReference type="GO" id="GO:0004413">
    <property type="term" value="F:homoserine kinase activity"/>
    <property type="evidence" value="ECO:0007669"/>
    <property type="project" value="UniProtKB-EC"/>
</dbReference>
<keyword evidence="11" id="KW-0677">Repeat</keyword>
<keyword evidence="14" id="KW-0067">ATP-binding</keyword>
<dbReference type="InterPro" id="IPR000357">
    <property type="entry name" value="HEAT"/>
</dbReference>
<dbReference type="EMBL" id="SSOP01000021">
    <property type="protein sequence ID" value="KAB5594402.1"/>
    <property type="molecule type" value="Genomic_DNA"/>
</dbReference>
<dbReference type="GO" id="GO:0031267">
    <property type="term" value="F:small GTPase binding"/>
    <property type="evidence" value="ECO:0007669"/>
    <property type="project" value="InterPro"/>
</dbReference>
<evidence type="ECO:0000256" key="1">
    <source>
        <dbReference type="ARBA" id="ARBA00004123"/>
    </source>
</evidence>
<keyword evidence="10" id="KW-0791">Threonine biosynthesis</keyword>
<dbReference type="InterPro" id="IPR014721">
    <property type="entry name" value="Ribsml_uS5_D2-typ_fold_subgr"/>
</dbReference>
<evidence type="ECO:0000256" key="13">
    <source>
        <dbReference type="ARBA" id="ARBA00022777"/>
    </source>
</evidence>
<dbReference type="UniPathway" id="UPA00050">
    <property type="reaction ID" value="UER00064"/>
</dbReference>
<dbReference type="Proteomes" id="UP000383932">
    <property type="component" value="Unassembled WGS sequence"/>
</dbReference>
<dbReference type="Pfam" id="PF25780">
    <property type="entry name" value="TPR_IPO5"/>
    <property type="match status" value="1"/>
</dbReference>
<dbReference type="InterPro" id="IPR000870">
    <property type="entry name" value="Homoserine_kinase"/>
</dbReference>
<dbReference type="Pfam" id="PF02985">
    <property type="entry name" value="HEAT"/>
    <property type="match status" value="1"/>
</dbReference>
<dbReference type="SMART" id="SM00913">
    <property type="entry name" value="IBN_N"/>
    <property type="match status" value="1"/>
</dbReference>
<dbReference type="PRINTS" id="PR00958">
    <property type="entry name" value="HOMSERKINASE"/>
</dbReference>
<dbReference type="GO" id="GO:0009088">
    <property type="term" value="P:threonine biosynthetic process"/>
    <property type="evidence" value="ECO:0007669"/>
    <property type="project" value="UniProtKB-UniPathway"/>
</dbReference>
<comment type="subcellular location">
    <subcellularLocation>
        <location evidence="2">Cytoplasm</location>
    </subcellularLocation>
    <subcellularLocation>
        <location evidence="1">Nucleus</location>
    </subcellularLocation>
</comment>
<evidence type="ECO:0000256" key="4">
    <source>
        <dbReference type="ARBA" id="ARBA00007370"/>
    </source>
</evidence>
<evidence type="ECO:0000256" key="9">
    <source>
        <dbReference type="ARBA" id="ARBA00022679"/>
    </source>
</evidence>
<dbReference type="GO" id="GO:0005524">
    <property type="term" value="F:ATP binding"/>
    <property type="evidence" value="ECO:0007669"/>
    <property type="project" value="UniProtKB-KW"/>
</dbReference>
<evidence type="ECO:0000256" key="3">
    <source>
        <dbReference type="ARBA" id="ARBA00005015"/>
    </source>
</evidence>
<comment type="similarity">
    <text evidence="4">Belongs to the GHMP kinase family. Homoserine kinase subfamily.</text>
</comment>
<dbReference type="SMART" id="SM01349">
    <property type="entry name" value="TOG"/>
    <property type="match status" value="1"/>
</dbReference>
<evidence type="ECO:0000256" key="6">
    <source>
        <dbReference type="ARBA" id="ARBA00017858"/>
    </source>
</evidence>
<comment type="pathway">
    <text evidence="3">Amino-acid biosynthesis; L-threonine biosynthesis; L-threonine from L-aspartate: step 4/5.</text>
</comment>
<dbReference type="InterPro" id="IPR040122">
    <property type="entry name" value="Importin_beta"/>
</dbReference>
<dbReference type="NCBIfam" id="TIGR00191">
    <property type="entry name" value="thrB"/>
    <property type="match status" value="1"/>
</dbReference>
<keyword evidence="13" id="KW-0418">Kinase</keyword>
<dbReference type="Gene3D" id="1.25.10.10">
    <property type="entry name" value="Leucine-rich Repeat Variant"/>
    <property type="match status" value="1"/>
</dbReference>
<dbReference type="Pfam" id="PF00288">
    <property type="entry name" value="GHMP_kinases_N"/>
    <property type="match status" value="1"/>
</dbReference>
<evidence type="ECO:0000256" key="14">
    <source>
        <dbReference type="ARBA" id="ARBA00022840"/>
    </source>
</evidence>
<evidence type="ECO:0000259" key="19">
    <source>
        <dbReference type="PROSITE" id="PS50166"/>
    </source>
</evidence>
<keyword evidence="15" id="KW-0653">Protein transport</keyword>
<evidence type="ECO:0000256" key="12">
    <source>
        <dbReference type="ARBA" id="ARBA00022741"/>
    </source>
</evidence>
<evidence type="ECO:0000256" key="16">
    <source>
        <dbReference type="ARBA" id="ARBA00023242"/>
    </source>
</evidence>
<evidence type="ECO:0000256" key="11">
    <source>
        <dbReference type="ARBA" id="ARBA00022737"/>
    </source>
</evidence>
<keyword evidence="16" id="KW-0539">Nucleus</keyword>
<reference evidence="20 21" key="1">
    <citation type="journal article" date="2019" name="Fungal Biol. Biotechnol.">
        <title>Draft genome sequence of fastidious pathogen Ceratobasidium theobromae, which causes vascular-streak dieback in Theobroma cacao.</title>
        <authorList>
            <person name="Ali S.S."/>
            <person name="Asman A."/>
            <person name="Shao J."/>
            <person name="Firmansyah A.P."/>
            <person name="Susilo A.W."/>
            <person name="Rosmana A."/>
            <person name="McMahon P."/>
            <person name="Junaid M."/>
            <person name="Guest D."/>
            <person name="Kheng T.Y."/>
            <person name="Meinhardt L.W."/>
            <person name="Bailey B.A."/>
        </authorList>
    </citation>
    <scope>NUCLEOTIDE SEQUENCE [LARGE SCALE GENOMIC DNA]</scope>
    <source>
        <strain evidence="20 21">CT2</strain>
    </source>
</reference>
<gene>
    <name evidence="20" type="ORF">CTheo_2179</name>
</gene>
<evidence type="ECO:0000313" key="21">
    <source>
        <dbReference type="Proteomes" id="UP000383932"/>
    </source>
</evidence>
<feature type="repeat" description="HEAT" evidence="18">
    <location>
        <begin position="732"/>
        <end position="770"/>
    </location>
</feature>
<protein>
    <recommendedName>
        <fullName evidence="6">Homoserine kinase</fullName>
        <ecNumber evidence="5">2.7.1.39</ecNumber>
    </recommendedName>
</protein>
<dbReference type="InterPro" id="IPR016024">
    <property type="entry name" value="ARM-type_fold"/>
</dbReference>
<dbReference type="InterPro" id="IPR001494">
    <property type="entry name" value="Importin-beta_N"/>
</dbReference>
<feature type="domain" description="Importin N-terminal" evidence="19">
    <location>
        <begin position="365"/>
        <end position="436"/>
    </location>
</feature>
<dbReference type="SUPFAM" id="SSF55060">
    <property type="entry name" value="GHMP Kinase, C-terminal domain"/>
    <property type="match status" value="1"/>
</dbReference>
<evidence type="ECO:0000256" key="10">
    <source>
        <dbReference type="ARBA" id="ARBA00022697"/>
    </source>
</evidence>
<dbReference type="InterPro" id="IPR034085">
    <property type="entry name" value="TOG"/>
</dbReference>
<keyword evidence="12" id="KW-0547">Nucleotide-binding</keyword>
<keyword evidence="10" id="KW-0028">Amino-acid biosynthesis</keyword>
<dbReference type="InterPro" id="IPR011989">
    <property type="entry name" value="ARM-like"/>
</dbReference>
<keyword evidence="8" id="KW-0963">Cytoplasm</keyword>
<dbReference type="GO" id="GO:0005634">
    <property type="term" value="C:nucleus"/>
    <property type="evidence" value="ECO:0007669"/>
    <property type="project" value="UniProtKB-SubCell"/>
</dbReference>
<evidence type="ECO:0000256" key="2">
    <source>
        <dbReference type="ARBA" id="ARBA00004496"/>
    </source>
</evidence>